<dbReference type="SUPFAM" id="SSF56973">
    <property type="entry name" value="Aerolisin/ETX pore-forming domain"/>
    <property type="match status" value="1"/>
</dbReference>
<accession>A0A510WBU7</accession>
<evidence type="ECO:0000313" key="2">
    <source>
        <dbReference type="EMBL" id="GEK36672.1"/>
    </source>
</evidence>
<keyword evidence="1" id="KW-0732">Signal</keyword>
<dbReference type="RefSeq" id="WP_249024341.1">
    <property type="nucleotide sequence ID" value="NZ_BJUG01000004.1"/>
</dbReference>
<reference evidence="2 3" key="1">
    <citation type="submission" date="2019-07" db="EMBL/GenBank/DDBJ databases">
        <title>Whole genome shotgun sequence of Enterococcus thailandicus NBRC 101867.</title>
        <authorList>
            <person name="Hosoyama A."/>
            <person name="Uohara A."/>
            <person name="Ohji S."/>
            <person name="Ichikawa N."/>
        </authorList>
    </citation>
    <scope>NUCLEOTIDE SEQUENCE [LARGE SCALE GENOMIC DNA]</scope>
    <source>
        <strain evidence="2 3">NBRC 101867</strain>
    </source>
</reference>
<proteinExistence type="predicted"/>
<comment type="caution">
    <text evidence="2">The sequence shown here is derived from an EMBL/GenBank/DDBJ whole genome shotgun (WGS) entry which is preliminary data.</text>
</comment>
<dbReference type="Pfam" id="PF03318">
    <property type="entry name" value="ETX_MTX2"/>
    <property type="match status" value="1"/>
</dbReference>
<sequence>MLKKITKLTIVSATILPIIVATNQAYATTFNDDPISLNQRINADDYGKLSTMSYALSFQMYQWGDISYAEKLSGDETNPWGVSSDVYLVGINNDMSVTQTPSTVNSSTFNNSTTENQTFYTPSYTESYTDSVTATTTHAAKFGTKATAKIGLPMVGETSMEVSAEYTFTNSNSSTKTNTKSWTVPGQPIKVKPGHKIVANWVFYTGKATGTVKLQEKITATIPYKKNSSGTRTGKGLGDVVGNKDIFYNSYWNKYLTENRFNWERASQSVANHKIGEGNYKVSYGSGFFLEAHDLTDGTVTRIPGQLTVSQ</sequence>
<organism evidence="2 3">
    <name type="scientific">Enterococcus thailandicus</name>
    <dbReference type="NCBI Taxonomy" id="417368"/>
    <lineage>
        <taxon>Bacteria</taxon>
        <taxon>Bacillati</taxon>
        <taxon>Bacillota</taxon>
        <taxon>Bacilli</taxon>
        <taxon>Lactobacillales</taxon>
        <taxon>Enterococcaceae</taxon>
        <taxon>Enterococcus</taxon>
    </lineage>
</organism>
<dbReference type="AlphaFoldDB" id="A0A510WBU7"/>
<gene>
    <name evidence="2" type="ORF">ETH01_09590</name>
</gene>
<dbReference type="Gene3D" id="2.170.15.10">
    <property type="entry name" value="Proaerolysin, chain A, domain 3"/>
    <property type="match status" value="1"/>
</dbReference>
<feature type="chain" id="PRO_5022887394" evidence="1">
    <location>
        <begin position="28"/>
        <end position="311"/>
    </location>
</feature>
<feature type="signal peptide" evidence="1">
    <location>
        <begin position="1"/>
        <end position="27"/>
    </location>
</feature>
<protein>
    <submittedName>
        <fullName evidence="2">Uncharacterized protein</fullName>
    </submittedName>
</protein>
<dbReference type="EMBL" id="BJUG01000004">
    <property type="protein sequence ID" value="GEK36672.1"/>
    <property type="molecule type" value="Genomic_DNA"/>
</dbReference>
<dbReference type="InterPro" id="IPR004991">
    <property type="entry name" value="Aerolysin-like"/>
</dbReference>
<name>A0A510WBU7_ENTTH</name>
<dbReference type="Proteomes" id="UP000321361">
    <property type="component" value="Unassembled WGS sequence"/>
</dbReference>
<dbReference type="CDD" id="cd20223">
    <property type="entry name" value="PFM_epsilon-toxin-like"/>
    <property type="match status" value="1"/>
</dbReference>
<evidence type="ECO:0000256" key="1">
    <source>
        <dbReference type="SAM" id="SignalP"/>
    </source>
</evidence>
<evidence type="ECO:0000313" key="3">
    <source>
        <dbReference type="Proteomes" id="UP000321361"/>
    </source>
</evidence>